<dbReference type="GO" id="GO:0003677">
    <property type="term" value="F:DNA binding"/>
    <property type="evidence" value="ECO:0007669"/>
    <property type="project" value="UniProtKB-KW"/>
</dbReference>
<comment type="caution">
    <text evidence="6">The sequence shown here is derived from an EMBL/GenBank/DDBJ whole genome shotgun (WGS) entry which is preliminary data.</text>
</comment>
<protein>
    <submittedName>
        <fullName evidence="6">Regulatory LuxR family protein</fullName>
    </submittedName>
</protein>
<sequence>MNIPSESSHLCNVVSFFAQRHCLTQREKEIVFYLTRYGYSNKHLASELFITEKTVKNHMAKIQEKTRAGSTRELLSLVVAQFLNQPSKDDRDLPRIYQSDAKTPSIGH</sequence>
<dbReference type="InterPro" id="IPR016032">
    <property type="entry name" value="Sig_transdc_resp-reg_C-effctor"/>
</dbReference>
<keyword evidence="3" id="KW-0804">Transcription</keyword>
<evidence type="ECO:0000256" key="2">
    <source>
        <dbReference type="ARBA" id="ARBA00023125"/>
    </source>
</evidence>
<evidence type="ECO:0000259" key="5">
    <source>
        <dbReference type="PROSITE" id="PS50043"/>
    </source>
</evidence>
<dbReference type="InterPro" id="IPR036388">
    <property type="entry name" value="WH-like_DNA-bd_sf"/>
</dbReference>
<dbReference type="SMART" id="SM00421">
    <property type="entry name" value="HTH_LUXR"/>
    <property type="match status" value="1"/>
</dbReference>
<keyword evidence="2" id="KW-0238">DNA-binding</keyword>
<dbReference type="Gene3D" id="1.10.10.10">
    <property type="entry name" value="Winged helix-like DNA-binding domain superfamily/Winged helix DNA-binding domain"/>
    <property type="match status" value="1"/>
</dbReference>
<dbReference type="Proteomes" id="UP000256869">
    <property type="component" value="Unassembled WGS sequence"/>
</dbReference>
<evidence type="ECO:0000256" key="1">
    <source>
        <dbReference type="ARBA" id="ARBA00023015"/>
    </source>
</evidence>
<dbReference type="PANTHER" id="PTHR44688">
    <property type="entry name" value="DNA-BINDING TRANSCRIPTIONAL ACTIVATOR DEVR_DOSR"/>
    <property type="match status" value="1"/>
</dbReference>
<keyword evidence="7" id="KW-1185">Reference proteome</keyword>
<dbReference type="AlphaFoldDB" id="A0A3D9I8Q0"/>
<evidence type="ECO:0000256" key="3">
    <source>
        <dbReference type="ARBA" id="ARBA00023163"/>
    </source>
</evidence>
<name>A0A3D9I8Q0_9BACL</name>
<evidence type="ECO:0000256" key="4">
    <source>
        <dbReference type="SAM" id="MobiDB-lite"/>
    </source>
</evidence>
<dbReference type="CDD" id="cd06170">
    <property type="entry name" value="LuxR_C_like"/>
    <property type="match status" value="1"/>
</dbReference>
<dbReference type="InterPro" id="IPR000792">
    <property type="entry name" value="Tscrpt_reg_LuxR_C"/>
</dbReference>
<accession>A0A3D9I8Q0</accession>
<keyword evidence="1" id="KW-0805">Transcription regulation</keyword>
<evidence type="ECO:0000313" key="6">
    <source>
        <dbReference type="EMBL" id="RED58143.1"/>
    </source>
</evidence>
<dbReference type="PROSITE" id="PS50043">
    <property type="entry name" value="HTH_LUXR_2"/>
    <property type="match status" value="1"/>
</dbReference>
<reference evidence="6 7" key="1">
    <citation type="submission" date="2018-07" db="EMBL/GenBank/DDBJ databases">
        <title>Genomic Encyclopedia of Type Strains, Phase III (KMG-III): the genomes of soil and plant-associated and newly described type strains.</title>
        <authorList>
            <person name="Whitman W."/>
        </authorList>
    </citation>
    <scope>NUCLEOTIDE SEQUENCE [LARGE SCALE GENOMIC DNA]</scope>
    <source>
        <strain evidence="6 7">CECT 8236</strain>
    </source>
</reference>
<gene>
    <name evidence="6" type="ORF">DFP95_109181</name>
</gene>
<dbReference type="EMBL" id="QRDY01000009">
    <property type="protein sequence ID" value="RED58143.1"/>
    <property type="molecule type" value="Genomic_DNA"/>
</dbReference>
<dbReference type="GO" id="GO:0006355">
    <property type="term" value="P:regulation of DNA-templated transcription"/>
    <property type="evidence" value="ECO:0007669"/>
    <property type="project" value="InterPro"/>
</dbReference>
<feature type="domain" description="HTH luxR-type" evidence="5">
    <location>
        <begin position="16"/>
        <end position="82"/>
    </location>
</feature>
<dbReference type="Pfam" id="PF00196">
    <property type="entry name" value="GerE"/>
    <property type="match status" value="1"/>
</dbReference>
<dbReference type="SUPFAM" id="SSF46894">
    <property type="entry name" value="C-terminal effector domain of the bipartite response regulators"/>
    <property type="match status" value="1"/>
</dbReference>
<proteinExistence type="predicted"/>
<dbReference type="RefSeq" id="WP_115993802.1">
    <property type="nucleotide sequence ID" value="NZ_QRDY01000009.1"/>
</dbReference>
<dbReference type="PANTHER" id="PTHR44688:SF16">
    <property type="entry name" value="DNA-BINDING TRANSCRIPTIONAL ACTIVATOR DEVR_DOSR"/>
    <property type="match status" value="1"/>
</dbReference>
<organism evidence="6 7">
    <name type="scientific">Cohnella lupini</name>
    <dbReference type="NCBI Taxonomy" id="1294267"/>
    <lineage>
        <taxon>Bacteria</taxon>
        <taxon>Bacillati</taxon>
        <taxon>Bacillota</taxon>
        <taxon>Bacilli</taxon>
        <taxon>Bacillales</taxon>
        <taxon>Paenibacillaceae</taxon>
        <taxon>Cohnella</taxon>
    </lineage>
</organism>
<feature type="region of interest" description="Disordered" evidence="4">
    <location>
        <begin position="87"/>
        <end position="108"/>
    </location>
</feature>
<evidence type="ECO:0000313" key="7">
    <source>
        <dbReference type="Proteomes" id="UP000256869"/>
    </source>
</evidence>